<dbReference type="Proteomes" id="UP000477680">
    <property type="component" value="Chromosome"/>
</dbReference>
<evidence type="ECO:0000313" key="2">
    <source>
        <dbReference type="EMBL" id="QIB65458.1"/>
    </source>
</evidence>
<keyword evidence="1" id="KW-1133">Transmembrane helix</keyword>
<sequence length="99" mass="10573">MGYPPTLTDRSRRLARILAVVALLCVGGVQILEAGHAHGISEPVAECLLCKTSPPAPLTGNVPALLAFFLLLLLPALQLAPQQQRSYCPRQTRGPPLHS</sequence>
<gene>
    <name evidence="2" type="ORF">G3T16_08635</name>
</gene>
<keyword evidence="3" id="KW-1185">Reference proteome</keyword>
<feature type="transmembrane region" description="Helical" evidence="1">
    <location>
        <begin position="62"/>
        <end position="80"/>
    </location>
</feature>
<protein>
    <recommendedName>
        <fullName evidence="4">DUF2946 domain-containing protein</fullName>
    </recommendedName>
</protein>
<dbReference type="KEGG" id="kim:G3T16_08635"/>
<dbReference type="AlphaFoldDB" id="A0A6C0U0M4"/>
<organism evidence="2 3">
    <name type="scientific">Kineobactrum salinum</name>
    <dbReference type="NCBI Taxonomy" id="2708301"/>
    <lineage>
        <taxon>Bacteria</taxon>
        <taxon>Pseudomonadati</taxon>
        <taxon>Pseudomonadota</taxon>
        <taxon>Gammaproteobacteria</taxon>
        <taxon>Cellvibrionales</taxon>
        <taxon>Halieaceae</taxon>
        <taxon>Kineobactrum</taxon>
    </lineage>
</organism>
<feature type="transmembrane region" description="Helical" evidence="1">
    <location>
        <begin position="14"/>
        <end position="32"/>
    </location>
</feature>
<evidence type="ECO:0000256" key="1">
    <source>
        <dbReference type="SAM" id="Phobius"/>
    </source>
</evidence>
<evidence type="ECO:0000313" key="3">
    <source>
        <dbReference type="Proteomes" id="UP000477680"/>
    </source>
</evidence>
<reference evidence="2 3" key="1">
    <citation type="submission" date="2020-02" db="EMBL/GenBank/DDBJ databases">
        <title>Genome sequencing for Kineobactrum sp. M2.</title>
        <authorList>
            <person name="Park S.-J."/>
        </authorList>
    </citation>
    <scope>NUCLEOTIDE SEQUENCE [LARGE SCALE GENOMIC DNA]</scope>
    <source>
        <strain evidence="2 3">M2</strain>
    </source>
</reference>
<dbReference type="RefSeq" id="WP_163494697.1">
    <property type="nucleotide sequence ID" value="NZ_CP048711.1"/>
</dbReference>
<keyword evidence="1" id="KW-0812">Transmembrane</keyword>
<keyword evidence="1" id="KW-0472">Membrane</keyword>
<evidence type="ECO:0008006" key="4">
    <source>
        <dbReference type="Google" id="ProtNLM"/>
    </source>
</evidence>
<name>A0A6C0U0M4_9GAMM</name>
<proteinExistence type="predicted"/>
<dbReference type="EMBL" id="CP048711">
    <property type="protein sequence ID" value="QIB65458.1"/>
    <property type="molecule type" value="Genomic_DNA"/>
</dbReference>
<accession>A0A6C0U0M4</accession>